<protein>
    <submittedName>
        <fullName evidence="1">Uncharacterized protein</fullName>
    </submittedName>
</protein>
<dbReference type="EMBL" id="CP021744">
    <property type="protein sequence ID" value="ARZ65854.1"/>
    <property type="molecule type" value="Genomic_DNA"/>
</dbReference>
<dbReference type="AlphaFoldDB" id="A0A1Z2KUX5"/>
<gene>
    <name evidence="1" type="ORF">SMD11_0188</name>
</gene>
<proteinExistence type="predicted"/>
<dbReference type="Proteomes" id="UP000195755">
    <property type="component" value="Chromosome"/>
</dbReference>
<accession>A0A1Z2KUX5</accession>
<dbReference type="KEGG" id="salj:SMD11_0188"/>
<name>A0A1Z2KUX5_9ACTN</name>
<organism evidence="1 2">
    <name type="scientific">Streptomyces albireticuli</name>
    <dbReference type="NCBI Taxonomy" id="1940"/>
    <lineage>
        <taxon>Bacteria</taxon>
        <taxon>Bacillati</taxon>
        <taxon>Actinomycetota</taxon>
        <taxon>Actinomycetes</taxon>
        <taxon>Kitasatosporales</taxon>
        <taxon>Streptomycetaceae</taxon>
        <taxon>Streptomyces</taxon>
    </lineage>
</organism>
<evidence type="ECO:0000313" key="1">
    <source>
        <dbReference type="EMBL" id="ARZ65854.1"/>
    </source>
</evidence>
<evidence type="ECO:0000313" key="2">
    <source>
        <dbReference type="Proteomes" id="UP000195755"/>
    </source>
</evidence>
<sequence>MSARNPDLGRIGIWAGDFDRLPATGIRKAAGMTDGAAVGH</sequence>
<reference evidence="1 2" key="1">
    <citation type="submission" date="2017-06" db="EMBL/GenBank/DDBJ databases">
        <title>Streptomyces albireticuli Genome sequencing and assembly.</title>
        <authorList>
            <person name="Wang Y."/>
            <person name="Du B."/>
            <person name="Ding Y."/>
            <person name="Liu H."/>
            <person name="Hou Q."/>
            <person name="Liu K."/>
            <person name="Yao L."/>
            <person name="Wang C."/>
        </authorList>
    </citation>
    <scope>NUCLEOTIDE SEQUENCE [LARGE SCALE GENOMIC DNA]</scope>
    <source>
        <strain evidence="1 2">MDJK11</strain>
    </source>
</reference>